<dbReference type="RefSeq" id="WP_008635583.1">
    <property type="nucleotide sequence ID" value="NZ_AFXZ01000009.1"/>
</dbReference>
<proteinExistence type="predicted"/>
<sequence>MESNNKTFSEESSKSHRRQKALKALEIAKKIEADKMKAGAKYQKTDNKTYSLKKEENIAIVVEQYKDNEILVNKKLIIQDQEGNWISNVKLTNSEHKAFNSHIQGQ</sequence>
<evidence type="ECO:0000313" key="3">
    <source>
        <dbReference type="Proteomes" id="UP000003730"/>
    </source>
</evidence>
<feature type="region of interest" description="Disordered" evidence="1">
    <location>
        <begin position="1"/>
        <end position="20"/>
    </location>
</feature>
<dbReference type="Proteomes" id="UP000003730">
    <property type="component" value="Unassembled WGS sequence"/>
</dbReference>
<accession>G2EB73</accession>
<dbReference type="EMBL" id="AFXZ01000009">
    <property type="protein sequence ID" value="EGV44390.1"/>
    <property type="molecule type" value="Genomic_DNA"/>
</dbReference>
<dbReference type="AlphaFoldDB" id="G2EB73"/>
<evidence type="ECO:0000256" key="1">
    <source>
        <dbReference type="SAM" id="MobiDB-lite"/>
    </source>
</evidence>
<gene>
    <name evidence="2" type="ORF">BZARG_756</name>
</gene>
<comment type="caution">
    <text evidence="2">The sequence shown here is derived from an EMBL/GenBank/DDBJ whole genome shotgun (WGS) entry which is preliminary data.</text>
</comment>
<name>G2EB73_9FLAO</name>
<protein>
    <submittedName>
        <fullName evidence="2">Uncharacterized protein</fullName>
    </submittedName>
</protein>
<evidence type="ECO:0000313" key="2">
    <source>
        <dbReference type="EMBL" id="EGV44390.1"/>
    </source>
</evidence>
<reference evidence="2 3" key="1">
    <citation type="journal article" date="2008" name="Int. J. Syst. Evol. Microbiol.">
        <title>Bizionia argentinensis sp. nov., isolated from surface marine water in Antarctica.</title>
        <authorList>
            <person name="Bercovich A."/>
            <person name="Vazquez S.C."/>
            <person name="Yankilevich P."/>
            <person name="Coria S.H."/>
            <person name="Foti M."/>
            <person name="Hernandez E."/>
            <person name="Vidal A."/>
            <person name="Ruberto L."/>
            <person name="Melo C."/>
            <person name="Marenssi S."/>
            <person name="Criscuolo M."/>
            <person name="Memoli M."/>
            <person name="Arguelles M."/>
            <person name="Mac Cormack W.P."/>
        </authorList>
    </citation>
    <scope>NUCLEOTIDE SEQUENCE [LARGE SCALE GENOMIC DNA]</scope>
    <source>
        <strain evidence="2 3">JUB59</strain>
    </source>
</reference>
<keyword evidence="3" id="KW-1185">Reference proteome</keyword>
<organism evidence="2 3">
    <name type="scientific">Bizionia argentinensis JUB59</name>
    <dbReference type="NCBI Taxonomy" id="1046627"/>
    <lineage>
        <taxon>Bacteria</taxon>
        <taxon>Pseudomonadati</taxon>
        <taxon>Bacteroidota</taxon>
        <taxon>Flavobacteriia</taxon>
        <taxon>Flavobacteriales</taxon>
        <taxon>Flavobacteriaceae</taxon>
        <taxon>Bizionia</taxon>
    </lineage>
</organism>
<dbReference type="OrthoDB" id="1464386at2"/>
<dbReference type="STRING" id="1046627.BZARG_756"/>